<dbReference type="Proteomes" id="UP000288197">
    <property type="component" value="Unassembled WGS sequence"/>
</dbReference>
<dbReference type="AlphaFoldDB" id="A0A369AU64"/>
<dbReference type="OrthoDB" id="2303045at2"/>
<protein>
    <submittedName>
        <fullName evidence="1">Uncharacterized protein</fullName>
    </submittedName>
</protein>
<name>A0A369AU64_9ENTE</name>
<organism evidence="1 2">
    <name type="scientific">Vagococcus fluvialis</name>
    <dbReference type="NCBI Taxonomy" id="2738"/>
    <lineage>
        <taxon>Bacteria</taxon>
        <taxon>Bacillati</taxon>
        <taxon>Bacillota</taxon>
        <taxon>Bacilli</taxon>
        <taxon>Lactobacillales</taxon>
        <taxon>Enterococcaceae</taxon>
        <taxon>Vagococcus</taxon>
    </lineage>
</organism>
<evidence type="ECO:0000313" key="2">
    <source>
        <dbReference type="Proteomes" id="UP000288197"/>
    </source>
</evidence>
<comment type="caution">
    <text evidence="1">The sequence shown here is derived from an EMBL/GenBank/DDBJ whole genome shotgun (WGS) entry which is preliminary data.</text>
</comment>
<accession>A0A369AU64</accession>
<gene>
    <name evidence="1" type="ORF">CBF32_08950</name>
</gene>
<keyword evidence="2" id="KW-1185">Reference proteome</keyword>
<proteinExistence type="predicted"/>
<reference evidence="1 2" key="1">
    <citation type="submission" date="2017-05" db="EMBL/GenBank/DDBJ databases">
        <title>Vagococcus spp. assemblies.</title>
        <authorList>
            <person name="Gulvik C.A."/>
        </authorList>
    </citation>
    <scope>NUCLEOTIDE SEQUENCE [LARGE SCALE GENOMIC DNA]</scope>
    <source>
        <strain evidence="1 2">NCFB 2497</strain>
    </source>
</reference>
<dbReference type="GeneID" id="63146761"/>
<sequence length="126" mass="14917">MEIIYPPLVEDSLAFHLANQEVSLVDKAEMYSLMVKKGILLETGEPTQEAIEKGWVKDFYEEENLTLEEFLKIYPIFHTFALDSLQLIDGFWKITLELKEELINRLWADDLTYDEKLQIREYLAER</sequence>
<evidence type="ECO:0000313" key="1">
    <source>
        <dbReference type="EMBL" id="RSU01261.1"/>
    </source>
</evidence>
<dbReference type="EMBL" id="NGJX01000008">
    <property type="protein sequence ID" value="RSU01261.1"/>
    <property type="molecule type" value="Genomic_DNA"/>
</dbReference>
<dbReference type="RefSeq" id="WP_114289908.1">
    <property type="nucleotide sequence ID" value="NZ_JBMEAH010000013.1"/>
</dbReference>